<name>A0A834JAZ5_VESPE</name>
<keyword evidence="2" id="KW-1185">Reference proteome</keyword>
<accession>A0A834JAZ5</accession>
<sequence>MLARFFVSGLIWSYVRFISFLARLRIRLWLGHEAKKRLYAEEAPTNCGSRGQLLDYRGIFEGFMELFENGS</sequence>
<dbReference type="Proteomes" id="UP000600918">
    <property type="component" value="Unassembled WGS sequence"/>
</dbReference>
<dbReference type="AlphaFoldDB" id="A0A834JAZ5"/>
<gene>
    <name evidence="1" type="ORF">H0235_018482</name>
</gene>
<dbReference type="EMBL" id="JACSDY010000079">
    <property type="protein sequence ID" value="KAF7383684.1"/>
    <property type="molecule type" value="Genomic_DNA"/>
</dbReference>
<protein>
    <submittedName>
        <fullName evidence="1">Uncharacterized protein</fullName>
    </submittedName>
</protein>
<proteinExistence type="predicted"/>
<comment type="caution">
    <text evidence="1">The sequence shown here is derived from an EMBL/GenBank/DDBJ whole genome shotgun (WGS) entry which is preliminary data.</text>
</comment>
<reference evidence="1" key="1">
    <citation type="journal article" date="2020" name="G3 (Bethesda)">
        <title>High-Quality Assemblies for Three Invasive Social Wasps from the &lt;i&gt;Vespula&lt;/i&gt; Genus.</title>
        <authorList>
            <person name="Harrop T.W.R."/>
            <person name="Guhlin J."/>
            <person name="McLaughlin G.M."/>
            <person name="Permina E."/>
            <person name="Stockwell P."/>
            <person name="Gilligan J."/>
            <person name="Le Lec M.F."/>
            <person name="Gruber M.A.M."/>
            <person name="Quinn O."/>
            <person name="Lovegrove M."/>
            <person name="Duncan E.J."/>
            <person name="Remnant E.J."/>
            <person name="Van Eeckhoven J."/>
            <person name="Graham B."/>
            <person name="Knapp R.A."/>
            <person name="Langford K.W."/>
            <person name="Kronenberg Z."/>
            <person name="Press M.O."/>
            <person name="Eacker S.M."/>
            <person name="Wilson-Rankin E.E."/>
            <person name="Purcell J."/>
            <person name="Lester P.J."/>
            <person name="Dearden P.K."/>
        </authorList>
    </citation>
    <scope>NUCLEOTIDE SEQUENCE</scope>
    <source>
        <strain evidence="1">Volc-1</strain>
    </source>
</reference>
<evidence type="ECO:0000313" key="1">
    <source>
        <dbReference type="EMBL" id="KAF7383684.1"/>
    </source>
</evidence>
<evidence type="ECO:0000313" key="2">
    <source>
        <dbReference type="Proteomes" id="UP000600918"/>
    </source>
</evidence>
<organism evidence="1 2">
    <name type="scientific">Vespula pensylvanica</name>
    <name type="common">Western yellow jacket</name>
    <name type="synonym">Wasp</name>
    <dbReference type="NCBI Taxonomy" id="30213"/>
    <lineage>
        <taxon>Eukaryota</taxon>
        <taxon>Metazoa</taxon>
        <taxon>Ecdysozoa</taxon>
        <taxon>Arthropoda</taxon>
        <taxon>Hexapoda</taxon>
        <taxon>Insecta</taxon>
        <taxon>Pterygota</taxon>
        <taxon>Neoptera</taxon>
        <taxon>Endopterygota</taxon>
        <taxon>Hymenoptera</taxon>
        <taxon>Apocrita</taxon>
        <taxon>Aculeata</taxon>
        <taxon>Vespoidea</taxon>
        <taxon>Vespidae</taxon>
        <taxon>Vespinae</taxon>
        <taxon>Vespula</taxon>
    </lineage>
</organism>